<dbReference type="CDD" id="cd00090">
    <property type="entry name" value="HTH_ARSR"/>
    <property type="match status" value="1"/>
</dbReference>
<dbReference type="RefSeq" id="WP_198410290.1">
    <property type="nucleotide sequence ID" value="NZ_FOFA01000010.1"/>
</dbReference>
<dbReference type="PROSITE" id="PS50987">
    <property type="entry name" value="HTH_ARSR_2"/>
    <property type="match status" value="1"/>
</dbReference>
<name>A0A1H9MHG4_9ACTN</name>
<evidence type="ECO:0000313" key="3">
    <source>
        <dbReference type="Proteomes" id="UP000198504"/>
    </source>
</evidence>
<dbReference type="EMBL" id="FOFA01000010">
    <property type="protein sequence ID" value="SER23160.1"/>
    <property type="molecule type" value="Genomic_DNA"/>
</dbReference>
<dbReference type="SUPFAM" id="SSF46785">
    <property type="entry name" value="Winged helix' DNA-binding domain"/>
    <property type="match status" value="1"/>
</dbReference>
<organism evidence="2 3">
    <name type="scientific">Microlunatus flavus</name>
    <dbReference type="NCBI Taxonomy" id="1036181"/>
    <lineage>
        <taxon>Bacteria</taxon>
        <taxon>Bacillati</taxon>
        <taxon>Actinomycetota</taxon>
        <taxon>Actinomycetes</taxon>
        <taxon>Propionibacteriales</taxon>
        <taxon>Propionibacteriaceae</taxon>
        <taxon>Microlunatus</taxon>
    </lineage>
</organism>
<dbReference type="Proteomes" id="UP000198504">
    <property type="component" value="Unassembled WGS sequence"/>
</dbReference>
<feature type="domain" description="HTH arsR-type" evidence="1">
    <location>
        <begin position="9"/>
        <end position="105"/>
    </location>
</feature>
<dbReference type="SMART" id="SM00418">
    <property type="entry name" value="HTH_ARSR"/>
    <property type="match status" value="1"/>
</dbReference>
<dbReference type="PRINTS" id="PR00778">
    <property type="entry name" value="HTHARSR"/>
</dbReference>
<dbReference type="STRING" id="1036181.SAMN05421756_110140"/>
<accession>A0A1H9MHG4</accession>
<dbReference type="InterPro" id="IPR001845">
    <property type="entry name" value="HTH_ArsR_DNA-bd_dom"/>
</dbReference>
<dbReference type="GO" id="GO:0003700">
    <property type="term" value="F:DNA-binding transcription factor activity"/>
    <property type="evidence" value="ECO:0007669"/>
    <property type="project" value="InterPro"/>
</dbReference>
<dbReference type="AlphaFoldDB" id="A0A1H9MHG4"/>
<dbReference type="GO" id="GO:0003677">
    <property type="term" value="F:DNA binding"/>
    <property type="evidence" value="ECO:0007669"/>
    <property type="project" value="UniProtKB-KW"/>
</dbReference>
<dbReference type="InterPro" id="IPR036388">
    <property type="entry name" value="WH-like_DNA-bd_sf"/>
</dbReference>
<reference evidence="3" key="1">
    <citation type="submission" date="2016-10" db="EMBL/GenBank/DDBJ databases">
        <authorList>
            <person name="Varghese N."/>
            <person name="Submissions S."/>
        </authorList>
    </citation>
    <scope>NUCLEOTIDE SEQUENCE [LARGE SCALE GENOMIC DNA]</scope>
    <source>
        <strain evidence="3">CGMCC 4.6856</strain>
    </source>
</reference>
<sequence length="111" mass="12225">MEPADRYPVPDMADVQLVAVLSAVADPIRLQIVRDLSDGEPHAKSEEGWAAFGVQKSTLSHHFKALREAGLTRTVVTGRTHAIQLRRAELDERFPGLVDALVAGQDGERIW</sequence>
<dbReference type="InterPro" id="IPR011991">
    <property type="entry name" value="ArsR-like_HTH"/>
</dbReference>
<protein>
    <submittedName>
        <fullName evidence="2">DNA-binding transcriptional regulator, ArsR family</fullName>
    </submittedName>
</protein>
<gene>
    <name evidence="2" type="ORF">SAMN05421756_110140</name>
</gene>
<proteinExistence type="predicted"/>
<dbReference type="Pfam" id="PF01022">
    <property type="entry name" value="HTH_5"/>
    <property type="match status" value="1"/>
</dbReference>
<dbReference type="Gene3D" id="1.10.10.10">
    <property type="entry name" value="Winged helix-like DNA-binding domain superfamily/Winged helix DNA-binding domain"/>
    <property type="match status" value="1"/>
</dbReference>
<evidence type="ECO:0000259" key="1">
    <source>
        <dbReference type="PROSITE" id="PS50987"/>
    </source>
</evidence>
<evidence type="ECO:0000313" key="2">
    <source>
        <dbReference type="EMBL" id="SER23160.1"/>
    </source>
</evidence>
<keyword evidence="2" id="KW-0238">DNA-binding</keyword>
<keyword evidence="3" id="KW-1185">Reference proteome</keyword>
<dbReference type="InterPro" id="IPR036390">
    <property type="entry name" value="WH_DNA-bd_sf"/>
</dbReference>